<accession>A0A833W7Y5</accession>
<feature type="compositionally biased region" description="Low complexity" evidence="1">
    <location>
        <begin position="1050"/>
        <end position="1082"/>
    </location>
</feature>
<feature type="compositionally biased region" description="Low complexity" evidence="1">
    <location>
        <begin position="434"/>
        <end position="450"/>
    </location>
</feature>
<feature type="compositionally biased region" description="Low complexity" evidence="1">
    <location>
        <begin position="1090"/>
        <end position="1101"/>
    </location>
</feature>
<gene>
    <name evidence="3" type="ORF">GN244_ATG01558</name>
</gene>
<dbReference type="EMBL" id="WSZM01000032">
    <property type="protein sequence ID" value="KAF4046054.1"/>
    <property type="molecule type" value="Genomic_DNA"/>
</dbReference>
<feature type="region of interest" description="Disordered" evidence="1">
    <location>
        <begin position="659"/>
        <end position="680"/>
    </location>
</feature>
<keyword evidence="4" id="KW-1185">Reference proteome</keyword>
<feature type="compositionally biased region" description="Low complexity" evidence="1">
    <location>
        <begin position="258"/>
        <end position="288"/>
    </location>
</feature>
<feature type="region of interest" description="Disordered" evidence="1">
    <location>
        <begin position="258"/>
        <end position="291"/>
    </location>
</feature>
<evidence type="ECO:0000313" key="3">
    <source>
        <dbReference type="EMBL" id="KAF4046054.1"/>
    </source>
</evidence>
<comment type="caution">
    <text evidence="3">The sequence shown here is derived from an EMBL/GenBank/DDBJ whole genome shotgun (WGS) entry which is preliminary data.</text>
</comment>
<dbReference type="AlphaFoldDB" id="A0A833W7Y5"/>
<feature type="chain" id="PRO_5032319256" description="Mucin-like protein" evidence="2">
    <location>
        <begin position="30"/>
        <end position="1155"/>
    </location>
</feature>
<feature type="region of interest" description="Disordered" evidence="1">
    <location>
        <begin position="992"/>
        <end position="1155"/>
    </location>
</feature>
<feature type="compositionally biased region" description="Acidic residues" evidence="1">
    <location>
        <begin position="1125"/>
        <end position="1140"/>
    </location>
</feature>
<name>A0A833W7Y5_PHYIN</name>
<organism evidence="3 4">
    <name type="scientific">Phytophthora infestans</name>
    <name type="common">Potato late blight agent</name>
    <name type="synonym">Botrytis infestans</name>
    <dbReference type="NCBI Taxonomy" id="4787"/>
    <lineage>
        <taxon>Eukaryota</taxon>
        <taxon>Sar</taxon>
        <taxon>Stramenopiles</taxon>
        <taxon>Oomycota</taxon>
        <taxon>Peronosporomycetes</taxon>
        <taxon>Peronosporales</taxon>
        <taxon>Peronosporaceae</taxon>
        <taxon>Phytophthora</taxon>
    </lineage>
</organism>
<feature type="signal peptide" evidence="2">
    <location>
        <begin position="1"/>
        <end position="29"/>
    </location>
</feature>
<feature type="compositionally biased region" description="Polar residues" evidence="1">
    <location>
        <begin position="1112"/>
        <end position="1124"/>
    </location>
</feature>
<evidence type="ECO:0000256" key="1">
    <source>
        <dbReference type="SAM" id="MobiDB-lite"/>
    </source>
</evidence>
<evidence type="ECO:0000256" key="2">
    <source>
        <dbReference type="SAM" id="SignalP"/>
    </source>
</evidence>
<dbReference type="Proteomes" id="UP000602510">
    <property type="component" value="Unassembled WGS sequence"/>
</dbReference>
<feature type="compositionally biased region" description="Low complexity" evidence="1">
    <location>
        <begin position="502"/>
        <end position="549"/>
    </location>
</feature>
<evidence type="ECO:0008006" key="5">
    <source>
        <dbReference type="Google" id="ProtNLM"/>
    </source>
</evidence>
<protein>
    <recommendedName>
        <fullName evidence="5">Mucin-like protein</fullName>
    </recommendedName>
</protein>
<evidence type="ECO:0000313" key="4">
    <source>
        <dbReference type="Proteomes" id="UP000602510"/>
    </source>
</evidence>
<sequence>MVYSGGVCSFVQAAAICALALNALPSVQAKNVISKQCVASDGDKSYGVYAIKDESCAKNGGLGCFGKVCRFCKVLDTPKSSHLNTCLSYGVAFTSTTPVTVTQGPCEVASGDVAAGISAVKDSGCLNGGLGCFNDHCRYCKVEETSRSAGFIACTSIDSSYSAPVSITKAPATAAPTAAPTAATNLPTIPVPTAFTPVTDTFTTAPTVTASIMPSPTTEAPVSTTELPVPSGSPTTNSPVAFTDEPSLTTDAPFISTGGSTSTASTTDAPVVSTDDPLLTTDAPDIPTEVPVSTTEAPIVTSETPAPNVACTLVASAEDVGFGISVGTDPSCSAGGVGCIDEICRFCKVTTSMQSAAYADCALFNNGSRPSETPLSDATDAPIEAPTETPSAEVPNAAVGDTNAPSEVPIETPSATTEVPIATSDASNSPSEIPLETPTATTKTPVTDQPSEIPSETPSGTTEAPNAAVDDTNASHEVPIETPSATTVVPIATSDASNSPSEIPSETPAATTETPTTDSPSEIPSGTPSGTAETPTAATETPVATTNTPSATPVADTPDVTTETPVAEPPAVTETPTISTGSPIVSQDTCGITAAEGDIVVGIHIATDTTCSAGGIGCINDLCRFCKVQNTTQSAEFVDCSSLVGFSSDSAAPVDVVTTLPGSTTPPGSTTTSPGSTTSTSSATCDLAASNGDAAVGIRIITDPSCSVGGAGCISDVCRFCKVITSLQSEAFIDCAAVGGYTPETEAPVTTTTAVPSSLATCTQVASDGDLAVGVDITTDATCSIGGSGCIDDVCRFCQTTVTPQSAEFVTCASIAAYSPRTEAPVDVTTSTPSHSNTNAPVTQSDCSLVVSAGDSAVGISITGDATCAVGGIGCIDNVCRFCKVETTVQSAAFIDCTSIAAFALVPDVSVDTATPPTGPTSPTTDNPTTSTPAATCSLVVSERDAAVGIDIIADWACQFGGIGCIDGGCRFCKKETTEKSVAFIDCPATTVAGTPTPVDLTPEPISTNVSGSDAPADTNEPVDVTKAPATATPTETPGDDFVTKSPDITSDTSGDSSSNTGTDNNVSDAPTGTPSVTTGGSLASDGNDTTAPTRTEAPTTDVDTSDLLTEAPQTTTEPPVSTNDIDDSGDWEGPDEGSDSDSTYFDLEGSLDDI</sequence>
<feature type="region of interest" description="Disordered" evidence="1">
    <location>
        <begin position="371"/>
        <end position="582"/>
    </location>
</feature>
<reference evidence="3" key="1">
    <citation type="submission" date="2020-04" db="EMBL/GenBank/DDBJ databases">
        <title>Hybrid Assembly of Korean Phytophthora infestans isolates.</title>
        <authorList>
            <person name="Prokchorchik M."/>
            <person name="Lee Y."/>
            <person name="Seo J."/>
            <person name="Cho J.-H."/>
            <person name="Park Y.-E."/>
            <person name="Jang D.-C."/>
            <person name="Im J.-S."/>
            <person name="Choi J.-G."/>
            <person name="Park H.-J."/>
            <person name="Lee G.-B."/>
            <person name="Lee Y.-G."/>
            <person name="Hong S.-Y."/>
            <person name="Cho K."/>
            <person name="Sohn K.H."/>
        </authorList>
    </citation>
    <scope>NUCLEOTIDE SEQUENCE</scope>
    <source>
        <strain evidence="3">KR_1_A1</strain>
    </source>
</reference>
<keyword evidence="2" id="KW-0732">Signal</keyword>
<proteinExistence type="predicted"/>
<feature type="compositionally biased region" description="Low complexity" evidence="1">
    <location>
        <begin position="1026"/>
        <end position="1037"/>
    </location>
</feature>
<feature type="region of interest" description="Disordered" evidence="1">
    <location>
        <begin position="209"/>
        <end position="239"/>
    </location>
</feature>
<feature type="compositionally biased region" description="Polar residues" evidence="1">
    <location>
        <begin position="212"/>
        <end position="239"/>
    </location>
</feature>
<feature type="compositionally biased region" description="Polar residues" evidence="1">
    <location>
        <begin position="452"/>
        <end position="464"/>
    </location>
</feature>